<keyword evidence="7" id="KW-0963">Cytoplasm</keyword>
<dbReference type="EC" id="1.97.1.4" evidence="7"/>
<evidence type="ECO:0000259" key="8">
    <source>
        <dbReference type="PROSITE" id="PS51918"/>
    </source>
</evidence>
<comment type="cofactor">
    <cofactor evidence="7">
        <name>[4Fe-4S] cluster</name>
        <dbReference type="ChEBI" id="CHEBI:49883"/>
    </cofactor>
    <text evidence="7">Binds 1 [4Fe-4S] cluster. The cluster is coordinated with 3 cysteines and an exchangeable S-adenosyl-L-methionine.</text>
</comment>
<feature type="domain" description="Radical SAM core" evidence="8">
    <location>
        <begin position="16"/>
        <end position="239"/>
    </location>
</feature>
<dbReference type="InterPro" id="IPR012838">
    <property type="entry name" value="PFL1_activating"/>
</dbReference>
<dbReference type="Pfam" id="PF04055">
    <property type="entry name" value="Radical_SAM"/>
    <property type="match status" value="1"/>
</dbReference>
<evidence type="ECO:0000256" key="1">
    <source>
        <dbReference type="ARBA" id="ARBA00022485"/>
    </source>
</evidence>
<proteinExistence type="inferred from homology"/>
<evidence type="ECO:0000313" key="10">
    <source>
        <dbReference type="Proteomes" id="UP001234343"/>
    </source>
</evidence>
<organism evidence="9 10">
    <name type="scientific">Alteromonas arenosi</name>
    <dbReference type="NCBI Taxonomy" id="3055817"/>
    <lineage>
        <taxon>Bacteria</taxon>
        <taxon>Pseudomonadati</taxon>
        <taxon>Pseudomonadota</taxon>
        <taxon>Gammaproteobacteria</taxon>
        <taxon>Alteromonadales</taxon>
        <taxon>Alteromonadaceae</taxon>
        <taxon>Alteromonas/Salinimonas group</taxon>
        <taxon>Alteromonas</taxon>
    </lineage>
</organism>
<dbReference type="RefSeq" id="WP_289363955.1">
    <property type="nucleotide sequence ID" value="NZ_JAUCBP010000006.1"/>
</dbReference>
<dbReference type="InterPro" id="IPR058240">
    <property type="entry name" value="rSAM_sf"/>
</dbReference>
<name>A0ABT7SUG3_9ALTE</name>
<dbReference type="PANTHER" id="PTHR30352">
    <property type="entry name" value="PYRUVATE FORMATE-LYASE-ACTIVATING ENZYME"/>
    <property type="match status" value="1"/>
</dbReference>
<protein>
    <recommendedName>
        <fullName evidence="7">Pyruvate formate-lyase-activating enzyme</fullName>
        <ecNumber evidence="7">1.97.1.4</ecNumber>
    </recommendedName>
</protein>
<dbReference type="PIRSF" id="PIRSF000371">
    <property type="entry name" value="PFL_act_enz"/>
    <property type="match status" value="1"/>
</dbReference>
<keyword evidence="6 7" id="KW-0411">Iron-sulfur</keyword>
<dbReference type="InterPro" id="IPR007197">
    <property type="entry name" value="rSAM"/>
</dbReference>
<dbReference type="Proteomes" id="UP001234343">
    <property type="component" value="Unassembled WGS sequence"/>
</dbReference>
<comment type="catalytic activity">
    <reaction evidence="7">
        <text>glycyl-[formate C-acetyltransferase] + reduced [flavodoxin] + S-adenosyl-L-methionine = glycin-2-yl radical-[formate C-acetyltransferase] + semiquinone [flavodoxin] + 5'-deoxyadenosine + L-methionine + H(+)</text>
        <dbReference type="Rhea" id="RHEA:19225"/>
        <dbReference type="Rhea" id="RHEA-COMP:10622"/>
        <dbReference type="Rhea" id="RHEA-COMP:12190"/>
        <dbReference type="Rhea" id="RHEA-COMP:12191"/>
        <dbReference type="Rhea" id="RHEA-COMP:14480"/>
        <dbReference type="ChEBI" id="CHEBI:15378"/>
        <dbReference type="ChEBI" id="CHEBI:17319"/>
        <dbReference type="ChEBI" id="CHEBI:29947"/>
        <dbReference type="ChEBI" id="CHEBI:32722"/>
        <dbReference type="ChEBI" id="CHEBI:57618"/>
        <dbReference type="ChEBI" id="CHEBI:57844"/>
        <dbReference type="ChEBI" id="CHEBI:59789"/>
        <dbReference type="ChEBI" id="CHEBI:140311"/>
        <dbReference type="EC" id="1.97.1.4"/>
    </reaction>
</comment>
<comment type="caution">
    <text evidence="9">The sequence shown here is derived from an EMBL/GenBank/DDBJ whole genome shotgun (WGS) entry which is preliminary data.</text>
</comment>
<sequence length="245" mass="27805">MTVSGFIHSKESFSTVDGPGVRYVVFLQSCQLRCLYCENRDTWDRHLGTVYSVDALVEDILKYRQYIQPHGGVTVSGGEPTLQLPFIIELFKRCQALGIHTALDTNGYIHKPDAQVLELLEVTDLVLLDIKAMSNPLHVELTSVNNHDILKFAQFLGEHQQPMWIRHVVVPGYTDTIENISALAAFIQTLTGVEQVELLPYHELGKHKWAPYTDKYPLEGTPTPDKQTMQKLTNYLLDRKIPALF</sequence>
<dbReference type="Gene3D" id="3.20.20.70">
    <property type="entry name" value="Aldolase class I"/>
    <property type="match status" value="1"/>
</dbReference>
<dbReference type="EMBL" id="JAUCBP010000006">
    <property type="protein sequence ID" value="MDM7859816.1"/>
    <property type="molecule type" value="Genomic_DNA"/>
</dbReference>
<accession>A0ABT7SUG3</accession>
<keyword evidence="10" id="KW-1185">Reference proteome</keyword>
<dbReference type="InterPro" id="IPR034457">
    <property type="entry name" value="Organic_radical-activating"/>
</dbReference>
<dbReference type="PANTHER" id="PTHR30352:SF5">
    <property type="entry name" value="PYRUVATE FORMATE-LYASE 1-ACTIVATING ENZYME"/>
    <property type="match status" value="1"/>
</dbReference>
<dbReference type="PROSITE" id="PS51918">
    <property type="entry name" value="RADICAL_SAM"/>
    <property type="match status" value="1"/>
</dbReference>
<evidence type="ECO:0000256" key="5">
    <source>
        <dbReference type="ARBA" id="ARBA00023004"/>
    </source>
</evidence>
<keyword evidence="2" id="KW-0313">Glucose metabolism</keyword>
<dbReference type="SFLD" id="SFLDS00029">
    <property type="entry name" value="Radical_SAM"/>
    <property type="match status" value="1"/>
</dbReference>
<dbReference type="NCBIfam" id="TIGR02493">
    <property type="entry name" value="PFLA"/>
    <property type="match status" value="1"/>
</dbReference>
<comment type="similarity">
    <text evidence="7">Belongs to the organic radical-activating enzymes family.</text>
</comment>
<evidence type="ECO:0000256" key="2">
    <source>
        <dbReference type="ARBA" id="ARBA00022526"/>
    </source>
</evidence>
<gene>
    <name evidence="9" type="primary">pflA</name>
    <name evidence="9" type="ORF">QTP81_04280</name>
</gene>
<keyword evidence="3 7" id="KW-0949">S-adenosyl-L-methionine</keyword>
<evidence type="ECO:0000256" key="6">
    <source>
        <dbReference type="ARBA" id="ARBA00023014"/>
    </source>
</evidence>
<keyword evidence="2" id="KW-0119">Carbohydrate metabolism</keyword>
<evidence type="ECO:0000256" key="7">
    <source>
        <dbReference type="RuleBase" id="RU362053"/>
    </source>
</evidence>
<dbReference type="SFLD" id="SFLDG01066">
    <property type="entry name" value="organic_radical-activating_enz"/>
    <property type="match status" value="1"/>
</dbReference>
<comment type="subcellular location">
    <subcellularLocation>
        <location evidence="7">Cytoplasm</location>
    </subcellularLocation>
</comment>
<reference evidence="9 10" key="1">
    <citation type="submission" date="2023-06" db="EMBL/GenBank/DDBJ databases">
        <title>Alteromonas sp. ASW11-36 isolated from intertidal sand.</title>
        <authorList>
            <person name="Li Y."/>
        </authorList>
    </citation>
    <scope>NUCLEOTIDE SEQUENCE [LARGE SCALE GENOMIC DNA]</scope>
    <source>
        <strain evidence="9 10">ASW11-36</strain>
    </source>
</reference>
<comment type="function">
    <text evidence="7">Activation of pyruvate formate-lyase under anaerobic conditions by generation of an organic free radical, using S-adenosylmethionine and reduced flavodoxin as cosubstrates to produce 5'-deoxy-adenosine.</text>
</comment>
<dbReference type="CDD" id="cd01335">
    <property type="entry name" value="Radical_SAM"/>
    <property type="match status" value="1"/>
</dbReference>
<keyword evidence="5 7" id="KW-0408">Iron</keyword>
<dbReference type="SUPFAM" id="SSF102114">
    <property type="entry name" value="Radical SAM enzymes"/>
    <property type="match status" value="1"/>
</dbReference>
<evidence type="ECO:0000313" key="9">
    <source>
        <dbReference type="EMBL" id="MDM7859816.1"/>
    </source>
</evidence>
<evidence type="ECO:0000256" key="4">
    <source>
        <dbReference type="ARBA" id="ARBA00022723"/>
    </source>
</evidence>
<dbReference type="InterPro" id="IPR013785">
    <property type="entry name" value="Aldolase_TIM"/>
</dbReference>
<evidence type="ECO:0000256" key="3">
    <source>
        <dbReference type="ARBA" id="ARBA00022691"/>
    </source>
</evidence>
<dbReference type="GO" id="GO:0043365">
    <property type="term" value="F:[formate-C-acetyltransferase]-activating enzyme activity"/>
    <property type="evidence" value="ECO:0007669"/>
    <property type="project" value="UniProtKB-EC"/>
</dbReference>
<keyword evidence="1 7" id="KW-0004">4Fe-4S</keyword>
<dbReference type="InterPro" id="IPR012839">
    <property type="entry name" value="Organic_radical_activase"/>
</dbReference>
<keyword evidence="9" id="KW-0670">Pyruvate</keyword>
<keyword evidence="4 7" id="KW-0479">Metal-binding</keyword>
<keyword evidence="7 9" id="KW-0560">Oxidoreductase</keyword>